<evidence type="ECO:0000259" key="4">
    <source>
        <dbReference type="PROSITE" id="PS50089"/>
    </source>
</evidence>
<dbReference type="SUPFAM" id="SSF57850">
    <property type="entry name" value="RING/U-box"/>
    <property type="match status" value="1"/>
</dbReference>
<dbReference type="InterPro" id="IPR013083">
    <property type="entry name" value="Znf_RING/FYVE/PHD"/>
</dbReference>
<dbReference type="AlphaFoldDB" id="A0ABD0XV80"/>
<organism evidence="5 6">
    <name type="scientific">Ranatra chinensis</name>
    <dbReference type="NCBI Taxonomy" id="642074"/>
    <lineage>
        <taxon>Eukaryota</taxon>
        <taxon>Metazoa</taxon>
        <taxon>Ecdysozoa</taxon>
        <taxon>Arthropoda</taxon>
        <taxon>Hexapoda</taxon>
        <taxon>Insecta</taxon>
        <taxon>Pterygota</taxon>
        <taxon>Neoptera</taxon>
        <taxon>Paraneoptera</taxon>
        <taxon>Hemiptera</taxon>
        <taxon>Heteroptera</taxon>
        <taxon>Panheteroptera</taxon>
        <taxon>Nepomorpha</taxon>
        <taxon>Nepidae</taxon>
        <taxon>Ranatrinae</taxon>
        <taxon>Ranatra</taxon>
    </lineage>
</organism>
<keyword evidence="2" id="KW-0862">Zinc</keyword>
<dbReference type="InterPro" id="IPR018980">
    <property type="entry name" value="FERM_PH-like_C"/>
</dbReference>
<keyword evidence="1 3" id="KW-0479">Metal-binding</keyword>
<dbReference type="GO" id="GO:0008270">
    <property type="term" value="F:zinc ion binding"/>
    <property type="evidence" value="ECO:0007669"/>
    <property type="project" value="UniProtKB-KW"/>
</dbReference>
<gene>
    <name evidence="5" type="ORF">AAG570_007217</name>
</gene>
<keyword evidence="6" id="KW-1185">Reference proteome</keyword>
<evidence type="ECO:0000313" key="5">
    <source>
        <dbReference type="EMBL" id="KAL1115186.1"/>
    </source>
</evidence>
<dbReference type="PROSITE" id="PS50089">
    <property type="entry name" value="ZF_RING_2"/>
    <property type="match status" value="1"/>
</dbReference>
<dbReference type="PANTHER" id="PTHR14879:SF5">
    <property type="entry name" value="RING-TYPE DOMAIN-CONTAINING PROTEIN"/>
    <property type="match status" value="1"/>
</dbReference>
<feature type="domain" description="RING-type" evidence="4">
    <location>
        <begin position="182"/>
        <end position="217"/>
    </location>
</feature>
<evidence type="ECO:0000256" key="2">
    <source>
        <dbReference type="ARBA" id="ARBA00022833"/>
    </source>
</evidence>
<name>A0ABD0XV80_9HEMI</name>
<proteinExistence type="predicted"/>
<dbReference type="InterPro" id="IPR001841">
    <property type="entry name" value="Znf_RING"/>
</dbReference>
<dbReference type="InterPro" id="IPR051728">
    <property type="entry name" value="RING-FYVE_E3_ubiquitin-ligase"/>
</dbReference>
<dbReference type="PANTHER" id="PTHR14879">
    <property type="entry name" value="CASPASE REGULATOR, RING FINGER DOMAIN-CONTAINING"/>
    <property type="match status" value="1"/>
</dbReference>
<evidence type="ECO:0000313" key="6">
    <source>
        <dbReference type="Proteomes" id="UP001558652"/>
    </source>
</evidence>
<dbReference type="SUPFAM" id="SSF50729">
    <property type="entry name" value="PH domain-like"/>
    <property type="match status" value="1"/>
</dbReference>
<dbReference type="Pfam" id="PF13920">
    <property type="entry name" value="zf-C3HC4_3"/>
    <property type="match status" value="1"/>
</dbReference>
<evidence type="ECO:0000256" key="1">
    <source>
        <dbReference type="ARBA" id="ARBA00022771"/>
    </source>
</evidence>
<dbReference type="EMBL" id="JBFDAA010000020">
    <property type="protein sequence ID" value="KAL1115186.1"/>
    <property type="molecule type" value="Genomic_DNA"/>
</dbReference>
<dbReference type="Gene3D" id="2.30.29.30">
    <property type="entry name" value="Pleckstrin-homology domain (PH domain)/Phosphotyrosine-binding domain (PTB)"/>
    <property type="match status" value="1"/>
</dbReference>
<dbReference type="SMART" id="SM01196">
    <property type="entry name" value="FERM_C"/>
    <property type="match status" value="1"/>
</dbReference>
<dbReference type="InterPro" id="IPR011993">
    <property type="entry name" value="PH-like_dom_sf"/>
</dbReference>
<reference evidence="5 6" key="1">
    <citation type="submission" date="2024-07" db="EMBL/GenBank/DDBJ databases">
        <title>Chromosome-level genome assembly of the water stick insect Ranatra chinensis (Heteroptera: Nepidae).</title>
        <authorList>
            <person name="Liu X."/>
        </authorList>
    </citation>
    <scope>NUCLEOTIDE SEQUENCE [LARGE SCALE GENOMIC DNA]</scope>
    <source>
        <strain evidence="5">Cailab_2021Rc</strain>
        <tissue evidence="5">Muscle</tissue>
    </source>
</reference>
<dbReference type="Gene3D" id="3.30.40.10">
    <property type="entry name" value="Zinc/RING finger domain, C3HC4 (zinc finger)"/>
    <property type="match status" value="1"/>
</dbReference>
<evidence type="ECO:0000256" key="3">
    <source>
        <dbReference type="PROSITE-ProRule" id="PRU00175"/>
    </source>
</evidence>
<dbReference type="Proteomes" id="UP001558652">
    <property type="component" value="Unassembled WGS sequence"/>
</dbReference>
<accession>A0ABD0XV80</accession>
<protein>
    <recommendedName>
        <fullName evidence="4">RING-type domain-containing protein</fullName>
    </recommendedName>
</protein>
<comment type="caution">
    <text evidence="5">The sequence shown here is derived from an EMBL/GenBank/DDBJ whole genome shotgun (WGS) entry which is preliminary data.</text>
</comment>
<keyword evidence="1 3" id="KW-0863">Zinc-finger</keyword>
<sequence length="241" mass="26777">MENFGEEVFQCKDVRLGIGPHGINIYHPNPQNLNFFRIPYTAIRSASSLRRLFQLWYLGPDHTELLLEIKCESCLSASGLYRALTEKHAFYSCDTVRGAVTAQYIRDLKGTIVSIFNESSPLGKKYVFDIRRTCREVHDNARRALYEPARSEGESSATEPNAQGASATAGEKLARLMDALSCRICMDAGIDTVLFPCAHVICCHVCAERCTSCPLCRSPIESAKRVYLPTLELGEGETTTA</sequence>